<dbReference type="Proteomes" id="UP000001072">
    <property type="component" value="Unassembled WGS sequence"/>
</dbReference>
<keyword evidence="3" id="KW-1185">Reference proteome</keyword>
<feature type="compositionally biased region" description="Polar residues" evidence="1">
    <location>
        <begin position="10"/>
        <end position="28"/>
    </location>
</feature>
<feature type="region of interest" description="Disordered" evidence="1">
    <location>
        <begin position="136"/>
        <end position="156"/>
    </location>
</feature>
<name>F4RRY6_MELLP</name>
<reference evidence="3" key="1">
    <citation type="journal article" date="2011" name="Proc. Natl. Acad. Sci. U.S.A.">
        <title>Obligate biotrophy features unraveled by the genomic analysis of rust fungi.</title>
        <authorList>
            <person name="Duplessis S."/>
            <person name="Cuomo C.A."/>
            <person name="Lin Y.-C."/>
            <person name="Aerts A."/>
            <person name="Tisserant E."/>
            <person name="Veneault-Fourrey C."/>
            <person name="Joly D.L."/>
            <person name="Hacquard S."/>
            <person name="Amselem J."/>
            <person name="Cantarel B.L."/>
            <person name="Chiu R."/>
            <person name="Coutinho P.M."/>
            <person name="Feau N."/>
            <person name="Field M."/>
            <person name="Frey P."/>
            <person name="Gelhaye E."/>
            <person name="Goldberg J."/>
            <person name="Grabherr M.G."/>
            <person name="Kodira C.D."/>
            <person name="Kohler A."/>
            <person name="Kuees U."/>
            <person name="Lindquist E.A."/>
            <person name="Lucas S.M."/>
            <person name="Mago R."/>
            <person name="Mauceli E."/>
            <person name="Morin E."/>
            <person name="Murat C."/>
            <person name="Pangilinan J.L."/>
            <person name="Park R."/>
            <person name="Pearson M."/>
            <person name="Quesneville H."/>
            <person name="Rouhier N."/>
            <person name="Sakthikumar S."/>
            <person name="Salamov A.A."/>
            <person name="Schmutz J."/>
            <person name="Selles B."/>
            <person name="Shapiro H."/>
            <person name="Tanguay P."/>
            <person name="Tuskan G.A."/>
            <person name="Henrissat B."/>
            <person name="Van de Peer Y."/>
            <person name="Rouze P."/>
            <person name="Ellis J.G."/>
            <person name="Dodds P.N."/>
            <person name="Schein J.E."/>
            <person name="Zhong S."/>
            <person name="Hamelin R.C."/>
            <person name="Grigoriev I.V."/>
            <person name="Szabo L.J."/>
            <person name="Martin F."/>
        </authorList>
    </citation>
    <scope>NUCLEOTIDE SEQUENCE [LARGE SCALE GENOMIC DNA]</scope>
    <source>
        <strain evidence="3">98AG31 / pathotype 3-4-7</strain>
    </source>
</reference>
<organism evidence="3">
    <name type="scientific">Melampsora larici-populina (strain 98AG31 / pathotype 3-4-7)</name>
    <name type="common">Poplar leaf rust fungus</name>
    <dbReference type="NCBI Taxonomy" id="747676"/>
    <lineage>
        <taxon>Eukaryota</taxon>
        <taxon>Fungi</taxon>
        <taxon>Dikarya</taxon>
        <taxon>Basidiomycota</taxon>
        <taxon>Pucciniomycotina</taxon>
        <taxon>Pucciniomycetes</taxon>
        <taxon>Pucciniales</taxon>
        <taxon>Melampsoraceae</taxon>
        <taxon>Melampsora</taxon>
    </lineage>
</organism>
<evidence type="ECO:0000313" key="3">
    <source>
        <dbReference type="Proteomes" id="UP000001072"/>
    </source>
</evidence>
<dbReference type="KEGG" id="mlr:MELLADRAFT_108093"/>
<dbReference type="RefSeq" id="XP_007411852.1">
    <property type="nucleotide sequence ID" value="XM_007411790.1"/>
</dbReference>
<protein>
    <submittedName>
        <fullName evidence="2">Uncharacterized protein</fullName>
    </submittedName>
</protein>
<dbReference type="HOGENOM" id="CLU_1366508_0_0_1"/>
<evidence type="ECO:0000256" key="1">
    <source>
        <dbReference type="SAM" id="MobiDB-lite"/>
    </source>
</evidence>
<dbReference type="AlphaFoldDB" id="F4RRY6"/>
<proteinExistence type="predicted"/>
<accession>F4RRY6</accession>
<feature type="region of interest" description="Disordered" evidence="1">
    <location>
        <begin position="1"/>
        <end position="28"/>
    </location>
</feature>
<dbReference type="EMBL" id="GL883116">
    <property type="protein sequence ID" value="EGG04761.1"/>
    <property type="molecule type" value="Genomic_DNA"/>
</dbReference>
<dbReference type="InParanoid" id="F4RRY6"/>
<sequence length="200" mass="22171">MPSTSSSSSCKVNSQMQSTPDTGNSSSKILPLCMMQSTPLCMMQSTPRSPSPEVNWTAADNVRGEITWIGTSYGIAFSPRGFIEARTRYAERERLRAAAADRREERIRVAADLRDDPDIIDPRLRPNVVNVVAPEYQAARTPSPTPQGGPNSPLVERERSPVVIDLTLLRDGGLGSEFVNDFDHEAKWLWLQMRVRGAAR</sequence>
<dbReference type="GeneID" id="18923367"/>
<feature type="compositionally biased region" description="Polar residues" evidence="1">
    <location>
        <begin position="140"/>
        <end position="150"/>
    </location>
</feature>
<dbReference type="VEuPathDB" id="FungiDB:MELLADRAFT_108093"/>
<evidence type="ECO:0000313" key="2">
    <source>
        <dbReference type="EMBL" id="EGG04761.1"/>
    </source>
</evidence>
<gene>
    <name evidence="2" type="ORF">MELLADRAFT_108093</name>
</gene>